<keyword evidence="3" id="KW-1185">Reference proteome</keyword>
<comment type="caution">
    <text evidence="2">The sequence shown here is derived from an EMBL/GenBank/DDBJ whole genome shotgun (WGS) entry which is preliminary data.</text>
</comment>
<dbReference type="AlphaFoldDB" id="A0AAE0L8N2"/>
<evidence type="ECO:0000313" key="2">
    <source>
        <dbReference type="EMBL" id="KAK3275765.1"/>
    </source>
</evidence>
<reference evidence="2 3" key="1">
    <citation type="journal article" date="2015" name="Genome Biol. Evol.">
        <title>Comparative Genomics of a Bacterivorous Green Alga Reveals Evolutionary Causalities and Consequences of Phago-Mixotrophic Mode of Nutrition.</title>
        <authorList>
            <person name="Burns J.A."/>
            <person name="Paasch A."/>
            <person name="Narechania A."/>
            <person name="Kim E."/>
        </authorList>
    </citation>
    <scope>NUCLEOTIDE SEQUENCE [LARGE SCALE GENOMIC DNA]</scope>
    <source>
        <strain evidence="2 3">PLY_AMNH</strain>
    </source>
</reference>
<sequence>MDRPWTDPGPNMIARTHVGPVKFSTDQTSDRRPTVRTIYGPRVDPAWTPHGPMGGALEMDCTGEAMRGPRMDPAWTREWRTRDRVRGVDLAWTQHGPRMDP</sequence>
<protein>
    <submittedName>
        <fullName evidence="2">Uncharacterized protein</fullName>
    </submittedName>
</protein>
<dbReference type="Proteomes" id="UP001190700">
    <property type="component" value="Unassembled WGS sequence"/>
</dbReference>
<organism evidence="2 3">
    <name type="scientific">Cymbomonas tetramitiformis</name>
    <dbReference type="NCBI Taxonomy" id="36881"/>
    <lineage>
        <taxon>Eukaryota</taxon>
        <taxon>Viridiplantae</taxon>
        <taxon>Chlorophyta</taxon>
        <taxon>Pyramimonadophyceae</taxon>
        <taxon>Pyramimonadales</taxon>
        <taxon>Pyramimonadaceae</taxon>
        <taxon>Cymbomonas</taxon>
    </lineage>
</organism>
<proteinExistence type="predicted"/>
<feature type="region of interest" description="Disordered" evidence="1">
    <location>
        <begin position="1"/>
        <end position="32"/>
    </location>
</feature>
<dbReference type="EMBL" id="LGRX02007038">
    <property type="protein sequence ID" value="KAK3275765.1"/>
    <property type="molecule type" value="Genomic_DNA"/>
</dbReference>
<gene>
    <name evidence="2" type="ORF">CYMTET_16124</name>
</gene>
<name>A0AAE0L8N2_9CHLO</name>
<evidence type="ECO:0000313" key="3">
    <source>
        <dbReference type="Proteomes" id="UP001190700"/>
    </source>
</evidence>
<accession>A0AAE0L8N2</accession>
<evidence type="ECO:0000256" key="1">
    <source>
        <dbReference type="SAM" id="MobiDB-lite"/>
    </source>
</evidence>